<dbReference type="InterPro" id="IPR036291">
    <property type="entry name" value="NAD(P)-bd_dom_sf"/>
</dbReference>
<dbReference type="PANTHER" id="PTHR44229">
    <property type="entry name" value="15-HYDROXYPROSTAGLANDIN DEHYDROGENASE [NAD(+)]"/>
    <property type="match status" value="1"/>
</dbReference>
<dbReference type="SUPFAM" id="SSF51735">
    <property type="entry name" value="NAD(P)-binding Rossmann-fold domains"/>
    <property type="match status" value="1"/>
</dbReference>
<dbReference type="PRINTS" id="PR00081">
    <property type="entry name" value="GDHRDH"/>
</dbReference>
<name>A0AAN7ZD09_9COLE</name>
<dbReference type="Gene3D" id="3.40.50.720">
    <property type="entry name" value="NAD(P)-binding Rossmann-like Domain"/>
    <property type="match status" value="1"/>
</dbReference>
<dbReference type="InterPro" id="IPR020904">
    <property type="entry name" value="Sc_DH/Rdtase_CS"/>
</dbReference>
<dbReference type="PANTHER" id="PTHR44229:SF8">
    <property type="entry name" value="ALCOHOL DEHYDROGENASE-RELATED"/>
    <property type="match status" value="1"/>
</dbReference>
<reference evidence="3 4" key="1">
    <citation type="journal article" date="2024" name="Insects">
        <title>An Improved Chromosome-Level Genome Assembly of the Firefly Pyrocoelia pectoralis.</title>
        <authorList>
            <person name="Fu X."/>
            <person name="Meyer-Rochow V.B."/>
            <person name="Ballantyne L."/>
            <person name="Zhu X."/>
        </authorList>
    </citation>
    <scope>NUCLEOTIDE SEQUENCE [LARGE SCALE GENOMIC DNA]</scope>
    <source>
        <strain evidence="3">XCY_ONT2</strain>
    </source>
</reference>
<dbReference type="InterPro" id="IPR002347">
    <property type="entry name" value="SDR_fam"/>
</dbReference>
<dbReference type="PROSITE" id="PS00061">
    <property type="entry name" value="ADH_SHORT"/>
    <property type="match status" value="1"/>
</dbReference>
<proteinExistence type="inferred from homology"/>
<dbReference type="PRINTS" id="PR00080">
    <property type="entry name" value="SDRFAMILY"/>
</dbReference>
<evidence type="ECO:0000256" key="2">
    <source>
        <dbReference type="ARBA" id="ARBA00023002"/>
    </source>
</evidence>
<accession>A0AAN7ZD09</accession>
<dbReference type="GO" id="GO:0005737">
    <property type="term" value="C:cytoplasm"/>
    <property type="evidence" value="ECO:0007669"/>
    <property type="project" value="TreeGrafter"/>
</dbReference>
<sequence>MQGTFLGLKYMSVAKRGRGGVIINLSSIFGIDHLFVSPVYSATKAFVLGLSRALGHQIYYEHSKVRVITLCPGATKTDLLSKEPFTKAVNDAYKPGLKEIAYEQVERSFLQS</sequence>
<gene>
    <name evidence="3" type="ORF">RI129_013152</name>
</gene>
<dbReference type="GO" id="GO:0016616">
    <property type="term" value="F:oxidoreductase activity, acting on the CH-OH group of donors, NAD or NADP as acceptor"/>
    <property type="evidence" value="ECO:0007669"/>
    <property type="project" value="TreeGrafter"/>
</dbReference>
<evidence type="ECO:0000313" key="4">
    <source>
        <dbReference type="Proteomes" id="UP001329430"/>
    </source>
</evidence>
<organism evidence="3 4">
    <name type="scientific">Pyrocoelia pectoralis</name>
    <dbReference type="NCBI Taxonomy" id="417401"/>
    <lineage>
        <taxon>Eukaryota</taxon>
        <taxon>Metazoa</taxon>
        <taxon>Ecdysozoa</taxon>
        <taxon>Arthropoda</taxon>
        <taxon>Hexapoda</taxon>
        <taxon>Insecta</taxon>
        <taxon>Pterygota</taxon>
        <taxon>Neoptera</taxon>
        <taxon>Endopterygota</taxon>
        <taxon>Coleoptera</taxon>
        <taxon>Polyphaga</taxon>
        <taxon>Elateriformia</taxon>
        <taxon>Elateroidea</taxon>
        <taxon>Lampyridae</taxon>
        <taxon>Lampyrinae</taxon>
        <taxon>Pyrocoelia</taxon>
    </lineage>
</organism>
<dbReference type="Proteomes" id="UP001329430">
    <property type="component" value="Chromosome 10"/>
</dbReference>
<comment type="similarity">
    <text evidence="1">Belongs to the short-chain dehydrogenases/reductases (SDR) family.</text>
</comment>
<dbReference type="Pfam" id="PF00106">
    <property type="entry name" value="adh_short"/>
    <property type="match status" value="1"/>
</dbReference>
<evidence type="ECO:0000256" key="1">
    <source>
        <dbReference type="ARBA" id="ARBA00006484"/>
    </source>
</evidence>
<dbReference type="EMBL" id="JAVRBK010000010">
    <property type="protein sequence ID" value="KAK5638857.1"/>
    <property type="molecule type" value="Genomic_DNA"/>
</dbReference>
<evidence type="ECO:0008006" key="5">
    <source>
        <dbReference type="Google" id="ProtNLM"/>
    </source>
</evidence>
<keyword evidence="2" id="KW-0560">Oxidoreductase</keyword>
<dbReference type="AlphaFoldDB" id="A0AAN7ZD09"/>
<evidence type="ECO:0000313" key="3">
    <source>
        <dbReference type="EMBL" id="KAK5638857.1"/>
    </source>
</evidence>
<protein>
    <recommendedName>
        <fullName evidence="5">Alcohol dehydrogenase</fullName>
    </recommendedName>
</protein>
<comment type="caution">
    <text evidence="3">The sequence shown here is derived from an EMBL/GenBank/DDBJ whole genome shotgun (WGS) entry which is preliminary data.</text>
</comment>
<keyword evidence="4" id="KW-1185">Reference proteome</keyword>